<protein>
    <submittedName>
        <fullName evidence="2">Uncharacterized protein</fullName>
    </submittedName>
</protein>
<comment type="caution">
    <text evidence="2">The sequence shown here is derived from an EMBL/GenBank/DDBJ whole genome shotgun (WGS) entry which is preliminary data.</text>
</comment>
<evidence type="ECO:0000313" key="2">
    <source>
        <dbReference type="EMBL" id="KAF7337573.1"/>
    </source>
</evidence>
<dbReference type="OrthoDB" id="3001982at2759"/>
<reference evidence="2" key="1">
    <citation type="submission" date="2020-05" db="EMBL/GenBank/DDBJ databases">
        <title>Mycena genomes resolve the evolution of fungal bioluminescence.</title>
        <authorList>
            <person name="Tsai I.J."/>
        </authorList>
    </citation>
    <scope>NUCLEOTIDE SEQUENCE</scope>
    <source>
        <strain evidence="2">160909Yilan</strain>
    </source>
</reference>
<accession>A0A8H7CJE4</accession>
<gene>
    <name evidence="2" type="ORF">MSAN_02230600</name>
</gene>
<keyword evidence="1" id="KW-1133">Transmembrane helix</keyword>
<sequence>MFRSKVIIAKGKGPRYRHHLGDFCGLGTVVDLLALLSCAGTNIVQYIVLLSFGLYSGMLLTSLLPNAGMTKLEDIVTHTTDILQPPNEERMLSDREFNLQVQLRLSRVNLTKIEDFGIWVVFSDERILVHSGKALHRSRAMQERGQIQIDILAELETEQQLLCNAKIDEMIAVLALRGASKSK</sequence>
<dbReference type="AlphaFoldDB" id="A0A8H7CJE4"/>
<dbReference type="EMBL" id="JACAZH010000033">
    <property type="protein sequence ID" value="KAF7337573.1"/>
    <property type="molecule type" value="Genomic_DNA"/>
</dbReference>
<keyword evidence="1" id="KW-0812">Transmembrane</keyword>
<evidence type="ECO:0000256" key="1">
    <source>
        <dbReference type="SAM" id="Phobius"/>
    </source>
</evidence>
<keyword evidence="3" id="KW-1185">Reference proteome</keyword>
<proteinExistence type="predicted"/>
<feature type="transmembrane region" description="Helical" evidence="1">
    <location>
        <begin position="43"/>
        <end position="64"/>
    </location>
</feature>
<organism evidence="2 3">
    <name type="scientific">Mycena sanguinolenta</name>
    <dbReference type="NCBI Taxonomy" id="230812"/>
    <lineage>
        <taxon>Eukaryota</taxon>
        <taxon>Fungi</taxon>
        <taxon>Dikarya</taxon>
        <taxon>Basidiomycota</taxon>
        <taxon>Agaricomycotina</taxon>
        <taxon>Agaricomycetes</taxon>
        <taxon>Agaricomycetidae</taxon>
        <taxon>Agaricales</taxon>
        <taxon>Marasmiineae</taxon>
        <taxon>Mycenaceae</taxon>
        <taxon>Mycena</taxon>
    </lineage>
</organism>
<keyword evidence="1" id="KW-0472">Membrane</keyword>
<evidence type="ECO:0000313" key="3">
    <source>
        <dbReference type="Proteomes" id="UP000623467"/>
    </source>
</evidence>
<name>A0A8H7CJE4_9AGAR</name>
<dbReference type="Proteomes" id="UP000623467">
    <property type="component" value="Unassembled WGS sequence"/>
</dbReference>